<dbReference type="GO" id="GO:0042597">
    <property type="term" value="C:periplasmic space"/>
    <property type="evidence" value="ECO:0007669"/>
    <property type="project" value="UniProtKB-SubCell"/>
</dbReference>
<proteinExistence type="predicted"/>
<keyword evidence="4" id="KW-0998">Cell outer membrane</keyword>
<dbReference type="PROSITE" id="PS00409">
    <property type="entry name" value="PROKAR_NTER_METHYL"/>
    <property type="match status" value="1"/>
</dbReference>
<dbReference type="GO" id="GO:0009279">
    <property type="term" value="C:cell outer membrane"/>
    <property type="evidence" value="ECO:0007669"/>
    <property type="project" value="UniProtKB-SubCell"/>
</dbReference>
<dbReference type="Gene3D" id="3.30.700.10">
    <property type="entry name" value="Glycoprotein, Type 4 Pilin"/>
    <property type="match status" value="1"/>
</dbReference>
<dbReference type="AlphaFoldDB" id="A0A7C4W8F8"/>
<dbReference type="NCBIfam" id="TIGR02532">
    <property type="entry name" value="IV_pilin_GFxxxE"/>
    <property type="match status" value="1"/>
</dbReference>
<dbReference type="EMBL" id="DSZY01000005">
    <property type="protein sequence ID" value="HGU39651.1"/>
    <property type="molecule type" value="Genomic_DNA"/>
</dbReference>
<dbReference type="SUPFAM" id="SSF54523">
    <property type="entry name" value="Pili subunits"/>
    <property type="match status" value="1"/>
</dbReference>
<keyword evidence="4" id="KW-0472">Membrane</keyword>
<evidence type="ECO:0000313" key="5">
    <source>
        <dbReference type="EMBL" id="HGU39651.1"/>
    </source>
</evidence>
<reference evidence="5" key="1">
    <citation type="journal article" date="2020" name="mSystems">
        <title>Genome- and Community-Level Interaction Insights into Carbon Utilization and Element Cycling Functions of Hydrothermarchaeota in Hydrothermal Sediment.</title>
        <authorList>
            <person name="Zhou Z."/>
            <person name="Liu Y."/>
            <person name="Xu W."/>
            <person name="Pan J."/>
            <person name="Luo Z.H."/>
            <person name="Li M."/>
        </authorList>
    </citation>
    <scope>NUCLEOTIDE SEQUENCE [LARGE SCALE GENOMIC DNA]</scope>
    <source>
        <strain evidence="5">SpSt-609</strain>
    </source>
</reference>
<organism evidence="5">
    <name type="scientific">Fervidobacterium thailandense</name>
    <dbReference type="NCBI Taxonomy" id="1008305"/>
    <lineage>
        <taxon>Bacteria</taxon>
        <taxon>Thermotogati</taxon>
        <taxon>Thermotogota</taxon>
        <taxon>Thermotogae</taxon>
        <taxon>Thermotogales</taxon>
        <taxon>Fervidobacteriaceae</taxon>
        <taxon>Fervidobacterium</taxon>
    </lineage>
</organism>
<dbReference type="InterPro" id="IPR045584">
    <property type="entry name" value="Pilin-like"/>
</dbReference>
<gene>
    <name evidence="5" type="ORF">ENT77_00390</name>
</gene>
<evidence type="ECO:0000256" key="2">
    <source>
        <dbReference type="ARBA" id="ARBA00004418"/>
    </source>
</evidence>
<dbReference type="InterPro" id="IPR012902">
    <property type="entry name" value="N_methyl_site"/>
</dbReference>
<evidence type="ECO:0000256" key="1">
    <source>
        <dbReference type="ARBA" id="ARBA00004203"/>
    </source>
</evidence>
<comment type="subcellular location">
    <subcellularLocation>
        <location evidence="1">Cell outer membrane</location>
        <topology evidence="1">Single-pass membrane protein</topology>
    </subcellularLocation>
    <subcellularLocation>
        <location evidence="2">Periplasm</location>
    </subcellularLocation>
</comment>
<keyword evidence="3" id="KW-0574">Periplasm</keyword>
<protein>
    <submittedName>
        <fullName evidence="5">Type II secretion system protein</fullName>
    </submittedName>
</protein>
<sequence>MRKGFTLIELLIVMSIIGALLAVAVPSGMSAVAQAKAVNVASNFRTLHQAVMQMLMFEQTPPTSGDILQYLLDKGYISSRPAGFTVTYNSADKSYVIVYQNQDISPSRVLGLYGPIKLEGGYLVVRVAAQ</sequence>
<accession>A0A7C4W8F8</accession>
<evidence type="ECO:0000256" key="4">
    <source>
        <dbReference type="ARBA" id="ARBA00023237"/>
    </source>
</evidence>
<name>A0A7C4W8F8_9BACT</name>
<evidence type="ECO:0000256" key="3">
    <source>
        <dbReference type="ARBA" id="ARBA00022764"/>
    </source>
</evidence>
<dbReference type="Pfam" id="PF07963">
    <property type="entry name" value="N_methyl"/>
    <property type="match status" value="1"/>
</dbReference>
<comment type="caution">
    <text evidence="5">The sequence shown here is derived from an EMBL/GenBank/DDBJ whole genome shotgun (WGS) entry which is preliminary data.</text>
</comment>